<dbReference type="GO" id="GO:0008168">
    <property type="term" value="F:methyltransferase activity"/>
    <property type="evidence" value="ECO:0007669"/>
    <property type="project" value="TreeGrafter"/>
</dbReference>
<feature type="compositionally biased region" description="Polar residues" evidence="2">
    <location>
        <begin position="1"/>
        <end position="19"/>
    </location>
</feature>
<dbReference type="PANTHER" id="PTHR43591:SF10">
    <property type="entry name" value="ABC TRANSMEMBRANE TYPE-1 DOMAIN-CONTAINING PROTEIN-RELATED"/>
    <property type="match status" value="1"/>
</dbReference>
<evidence type="ECO:0000313" key="3">
    <source>
        <dbReference type="EMBL" id="EXL66569.1"/>
    </source>
</evidence>
<accession>X0HZP4</accession>
<gene>
    <name evidence="3" type="ORF">FOPG_17262</name>
</gene>
<evidence type="ECO:0008006" key="4">
    <source>
        <dbReference type="Google" id="ProtNLM"/>
    </source>
</evidence>
<dbReference type="CDD" id="cd02440">
    <property type="entry name" value="AdoMet_MTases"/>
    <property type="match status" value="1"/>
</dbReference>
<sequence length="435" mass="48497">MPQLLCNSGEQLPKMSQQGGLVRAHVSTDMYIPSWPGTHANDSTDLDIDSSTTGSSENSDDGLDHDIYDPMNDENVSETEYDDSDDEGFSESDTSSTISLGSTVENYFFLCERQYPNKDTGYSYEPIDPKRTELWEEIYFVCSHVSGDLPRVVISEDCQLVLDIGTGTGTSINLTLAPFPGLTDGYSGDWAIGLADNNPGIDVIGIDIVPIQPNWIPPNVKFQIDDCEQEWTFKESSIDYIHARGLNGNVNRTRLTRTVFKTLKPGGVVEFDEMAIDFGALEWNLEMETVLGGWKEFFVDAGEKRRTPFIFVKRHNTTTGDEICRVRGRKAVYVSGKVCYATLCLFIANTGNPQIPLGTWSRSEKAGKLGELFLKTLTKDMVGSVLRIATEDLEWSEQRAQVFAATVRNKIHLDCNKYKIYTTRTIVFGKKPGCS</sequence>
<dbReference type="PANTHER" id="PTHR43591">
    <property type="entry name" value="METHYLTRANSFERASE"/>
    <property type="match status" value="1"/>
</dbReference>
<protein>
    <recommendedName>
        <fullName evidence="4">Methyltransferase domain-containing protein</fullName>
    </recommendedName>
</protein>
<feature type="region of interest" description="Disordered" evidence="2">
    <location>
        <begin position="35"/>
        <end position="97"/>
    </location>
</feature>
<dbReference type="InterPro" id="IPR029063">
    <property type="entry name" value="SAM-dependent_MTases_sf"/>
</dbReference>
<dbReference type="OrthoDB" id="2013972at2759"/>
<proteinExistence type="inferred from homology"/>
<dbReference type="AlphaFoldDB" id="X0HZP4"/>
<evidence type="ECO:0000256" key="2">
    <source>
        <dbReference type="SAM" id="MobiDB-lite"/>
    </source>
</evidence>
<organism evidence="3">
    <name type="scientific">Fusarium oxysporum f. sp. conglutinans race 2 54008</name>
    <dbReference type="NCBI Taxonomy" id="1089457"/>
    <lineage>
        <taxon>Eukaryota</taxon>
        <taxon>Fungi</taxon>
        <taxon>Dikarya</taxon>
        <taxon>Ascomycota</taxon>
        <taxon>Pezizomycotina</taxon>
        <taxon>Sordariomycetes</taxon>
        <taxon>Hypocreomycetidae</taxon>
        <taxon>Hypocreales</taxon>
        <taxon>Nectriaceae</taxon>
        <taxon>Fusarium</taxon>
        <taxon>Fusarium oxysporum species complex</taxon>
    </lineage>
</organism>
<evidence type="ECO:0000256" key="1">
    <source>
        <dbReference type="ARBA" id="ARBA00038158"/>
    </source>
</evidence>
<reference evidence="3" key="2">
    <citation type="submission" date="2012-05" db="EMBL/GenBank/DDBJ databases">
        <title>The Genome Annotation of Fusarium oxysporum PHW808.</title>
        <authorList>
            <consortium name="The Broad Institute Genomics Platform"/>
            <person name="Ma L.-J."/>
            <person name="Corby-Kistler H."/>
            <person name="Broz K."/>
            <person name="Gale L.R."/>
            <person name="Jonkers W."/>
            <person name="O'Donnell K."/>
            <person name="Ploetz R."/>
            <person name="Steinberg C."/>
            <person name="Schwartz D.C."/>
            <person name="VanEtten H."/>
            <person name="Zhou S."/>
            <person name="Young S.K."/>
            <person name="Zeng Q."/>
            <person name="Gargeya S."/>
            <person name="Fitzgerald M."/>
            <person name="Abouelleil A."/>
            <person name="Alvarado L."/>
            <person name="Chapman S.B."/>
            <person name="Gainer-Dewar J."/>
            <person name="Goldberg J."/>
            <person name="Griggs A."/>
            <person name="Gujja S."/>
            <person name="Hansen M."/>
            <person name="Howarth C."/>
            <person name="Imamovic A."/>
            <person name="Ireland A."/>
            <person name="Larimer J."/>
            <person name="McCowan C."/>
            <person name="Murphy C."/>
            <person name="Pearson M."/>
            <person name="Poon T.W."/>
            <person name="Priest M."/>
            <person name="Roberts A."/>
            <person name="Saif S."/>
            <person name="Shea T."/>
            <person name="Sykes S."/>
            <person name="Wortman J."/>
            <person name="Nusbaum C."/>
            <person name="Birren B."/>
        </authorList>
    </citation>
    <scope>NUCLEOTIDE SEQUENCE</scope>
    <source>
        <strain evidence="3">54008</strain>
    </source>
</reference>
<feature type="compositionally biased region" description="Acidic residues" evidence="2">
    <location>
        <begin position="71"/>
        <end position="90"/>
    </location>
</feature>
<comment type="similarity">
    <text evidence="1">Belongs to the methyltransferase superfamily. LaeA methyltransferase family.</text>
</comment>
<dbReference type="Proteomes" id="UP000030676">
    <property type="component" value="Unassembled WGS sequence"/>
</dbReference>
<reference evidence="3" key="1">
    <citation type="submission" date="2011-11" db="EMBL/GenBank/DDBJ databases">
        <title>The Genome Sequence of Fusarium oxysporum PHW808.</title>
        <authorList>
            <consortium name="The Broad Institute Genome Sequencing Platform"/>
            <person name="Ma L.-J."/>
            <person name="Gale L.R."/>
            <person name="Schwartz D.C."/>
            <person name="Zhou S."/>
            <person name="Corby-Kistler H."/>
            <person name="Young S.K."/>
            <person name="Zeng Q."/>
            <person name="Gargeya S."/>
            <person name="Fitzgerald M."/>
            <person name="Haas B."/>
            <person name="Abouelleil A."/>
            <person name="Alvarado L."/>
            <person name="Arachchi H.M."/>
            <person name="Berlin A."/>
            <person name="Brown A."/>
            <person name="Chapman S.B."/>
            <person name="Chen Z."/>
            <person name="Dunbar C."/>
            <person name="Freedman E."/>
            <person name="Gearin G."/>
            <person name="Goldberg J."/>
            <person name="Griggs A."/>
            <person name="Gujja S."/>
            <person name="Heiman D."/>
            <person name="Howarth C."/>
            <person name="Larson L."/>
            <person name="Lui A."/>
            <person name="MacDonald P.J.P."/>
            <person name="Montmayeur A."/>
            <person name="Murphy C."/>
            <person name="Neiman D."/>
            <person name="Pearson M."/>
            <person name="Priest M."/>
            <person name="Roberts A."/>
            <person name="Saif S."/>
            <person name="Shea T."/>
            <person name="Shenoy N."/>
            <person name="Sisk P."/>
            <person name="Stolte C."/>
            <person name="Sykes S."/>
            <person name="Wortman J."/>
            <person name="Nusbaum C."/>
            <person name="Birren B."/>
        </authorList>
    </citation>
    <scope>NUCLEOTIDE SEQUENCE [LARGE SCALE GENOMIC DNA]</scope>
    <source>
        <strain evidence="3">54008</strain>
    </source>
</reference>
<dbReference type="SUPFAM" id="SSF53335">
    <property type="entry name" value="S-adenosyl-L-methionine-dependent methyltransferases"/>
    <property type="match status" value="1"/>
</dbReference>
<dbReference type="Gene3D" id="3.40.50.150">
    <property type="entry name" value="Vaccinia Virus protein VP39"/>
    <property type="match status" value="1"/>
</dbReference>
<name>X0HZP4_FUSOX</name>
<dbReference type="Pfam" id="PF13489">
    <property type="entry name" value="Methyltransf_23"/>
    <property type="match status" value="1"/>
</dbReference>
<dbReference type="HOGENOM" id="CLU_010595_0_0_1"/>
<dbReference type="EMBL" id="JH659029">
    <property type="protein sequence ID" value="EXL66569.1"/>
    <property type="molecule type" value="Genomic_DNA"/>
</dbReference>
<feature type="region of interest" description="Disordered" evidence="2">
    <location>
        <begin position="1"/>
        <end position="20"/>
    </location>
</feature>